<evidence type="ECO:0000313" key="2">
    <source>
        <dbReference type="EMBL" id="KAJ8976319.1"/>
    </source>
</evidence>
<evidence type="ECO:0000256" key="1">
    <source>
        <dbReference type="SAM" id="Coils"/>
    </source>
</evidence>
<proteinExistence type="predicted"/>
<dbReference type="Proteomes" id="UP001162164">
    <property type="component" value="Unassembled WGS sequence"/>
</dbReference>
<keyword evidence="1" id="KW-0175">Coiled coil</keyword>
<protein>
    <recommendedName>
        <fullName evidence="4">PAP-associated domain-containing protein</fullName>
    </recommendedName>
</protein>
<keyword evidence="3" id="KW-1185">Reference proteome</keyword>
<evidence type="ECO:0000313" key="3">
    <source>
        <dbReference type="Proteomes" id="UP001162164"/>
    </source>
</evidence>
<dbReference type="SUPFAM" id="SSF81631">
    <property type="entry name" value="PAP/OAS1 substrate-binding domain"/>
    <property type="match status" value="1"/>
</dbReference>
<feature type="coiled-coil region" evidence="1">
    <location>
        <begin position="118"/>
        <end position="145"/>
    </location>
</feature>
<organism evidence="2 3">
    <name type="scientific">Molorchus minor</name>
    <dbReference type="NCBI Taxonomy" id="1323400"/>
    <lineage>
        <taxon>Eukaryota</taxon>
        <taxon>Metazoa</taxon>
        <taxon>Ecdysozoa</taxon>
        <taxon>Arthropoda</taxon>
        <taxon>Hexapoda</taxon>
        <taxon>Insecta</taxon>
        <taxon>Pterygota</taxon>
        <taxon>Neoptera</taxon>
        <taxon>Endopterygota</taxon>
        <taxon>Coleoptera</taxon>
        <taxon>Polyphaga</taxon>
        <taxon>Cucujiformia</taxon>
        <taxon>Chrysomeloidea</taxon>
        <taxon>Cerambycidae</taxon>
        <taxon>Lamiinae</taxon>
        <taxon>Monochamini</taxon>
        <taxon>Molorchus</taxon>
    </lineage>
</organism>
<reference evidence="2" key="1">
    <citation type="journal article" date="2023" name="Insect Mol. Biol.">
        <title>Genome sequencing provides insights into the evolution of gene families encoding plant cell wall-degrading enzymes in longhorned beetles.</title>
        <authorList>
            <person name="Shin N.R."/>
            <person name="Okamura Y."/>
            <person name="Kirsch R."/>
            <person name="Pauchet Y."/>
        </authorList>
    </citation>
    <scope>NUCLEOTIDE SEQUENCE</scope>
    <source>
        <strain evidence="2">MMC_N1</strain>
    </source>
</reference>
<accession>A0ABQ9JEI2</accession>
<sequence length="164" mass="19592">MLRQTQRVWNPFLIEFFEFYSQFDFFDKSNMFKRGGSFDEPEFSAMYIINPLERGLNVSKNVSLEEVDRFKVEVHNAAWTLESQENKGSNWGLLSIFENKKSNYTFNFYNPAKQARLMEVTKKRIEEVEFKNEQVKQEISKIKKNTVDKIKAIENNIKRQNNPR</sequence>
<dbReference type="EMBL" id="JAPWTJ010000697">
    <property type="protein sequence ID" value="KAJ8976319.1"/>
    <property type="molecule type" value="Genomic_DNA"/>
</dbReference>
<name>A0ABQ9JEI2_9CUCU</name>
<dbReference type="Gene3D" id="1.10.1410.10">
    <property type="match status" value="1"/>
</dbReference>
<evidence type="ECO:0008006" key="4">
    <source>
        <dbReference type="Google" id="ProtNLM"/>
    </source>
</evidence>
<gene>
    <name evidence="2" type="ORF">NQ317_010273</name>
</gene>
<comment type="caution">
    <text evidence="2">The sequence shown here is derived from an EMBL/GenBank/DDBJ whole genome shotgun (WGS) entry which is preliminary data.</text>
</comment>